<sequence>MNKQIAAKIAEEYLASWRRGARYAELAVMEENGDKDWANVVGEDGREYEVLWYVLPDGQGALRMVVAVNDRGLRSSISPLTRDEIMRSDGTYVE</sequence>
<proteinExistence type="predicted"/>
<protein>
    <recommendedName>
        <fullName evidence="3">DUF4258 domain-containing protein</fullName>
    </recommendedName>
</protein>
<dbReference type="Proteomes" id="UP001597024">
    <property type="component" value="Unassembled WGS sequence"/>
</dbReference>
<dbReference type="EMBL" id="JBHTHX010000008">
    <property type="protein sequence ID" value="MFD0883121.1"/>
    <property type="molecule type" value="Genomic_DNA"/>
</dbReference>
<gene>
    <name evidence="1" type="ORF">ACFQ08_00880</name>
</gene>
<comment type="caution">
    <text evidence="1">The sequence shown here is derived from an EMBL/GenBank/DDBJ whole genome shotgun (WGS) entry which is preliminary data.</text>
</comment>
<evidence type="ECO:0000313" key="1">
    <source>
        <dbReference type="EMBL" id="MFD0883121.1"/>
    </source>
</evidence>
<reference evidence="2" key="1">
    <citation type="journal article" date="2019" name="Int. J. Syst. Evol. Microbiol.">
        <title>The Global Catalogue of Microorganisms (GCM) 10K type strain sequencing project: providing services to taxonomists for standard genome sequencing and annotation.</title>
        <authorList>
            <consortium name="The Broad Institute Genomics Platform"/>
            <consortium name="The Broad Institute Genome Sequencing Center for Infectious Disease"/>
            <person name="Wu L."/>
            <person name="Ma J."/>
        </authorList>
    </citation>
    <scope>NUCLEOTIDE SEQUENCE [LARGE SCALE GENOMIC DNA]</scope>
    <source>
        <strain evidence="2">CCUG 62974</strain>
    </source>
</reference>
<evidence type="ECO:0000313" key="2">
    <source>
        <dbReference type="Proteomes" id="UP001597024"/>
    </source>
</evidence>
<accession>A0ABW3DGW6</accession>
<name>A0ABW3DGW6_9ACTN</name>
<keyword evidence="2" id="KW-1185">Reference proteome</keyword>
<organism evidence="1 2">
    <name type="scientific">Streptosporangium algeriense</name>
    <dbReference type="NCBI Taxonomy" id="1682748"/>
    <lineage>
        <taxon>Bacteria</taxon>
        <taxon>Bacillati</taxon>
        <taxon>Actinomycetota</taxon>
        <taxon>Actinomycetes</taxon>
        <taxon>Streptosporangiales</taxon>
        <taxon>Streptosporangiaceae</taxon>
        <taxon>Streptosporangium</taxon>
    </lineage>
</organism>
<evidence type="ECO:0008006" key="3">
    <source>
        <dbReference type="Google" id="ProtNLM"/>
    </source>
</evidence>